<dbReference type="Gene3D" id="3.40.50.300">
    <property type="entry name" value="P-loop containing nucleotide triphosphate hydrolases"/>
    <property type="match status" value="1"/>
</dbReference>
<accession>A0A9P3M182</accession>
<dbReference type="AlphaFoldDB" id="A0A9P3M182"/>
<comment type="similarity">
    <text evidence="2">Belongs to the ABC transporter superfamily. ABCA family.</text>
</comment>
<feature type="transmembrane region" description="Helical" evidence="10">
    <location>
        <begin position="446"/>
        <end position="466"/>
    </location>
</feature>
<gene>
    <name evidence="12" type="ORF">EMPS_10473</name>
</gene>
<keyword evidence="3" id="KW-0813">Transport</keyword>
<dbReference type="PROSITE" id="PS50893">
    <property type="entry name" value="ABC_TRANSPORTER_2"/>
    <property type="match status" value="1"/>
</dbReference>
<evidence type="ECO:0000313" key="12">
    <source>
        <dbReference type="EMBL" id="GJJ78114.1"/>
    </source>
</evidence>
<keyword evidence="7 10" id="KW-1133">Transmembrane helix</keyword>
<dbReference type="InterPro" id="IPR003439">
    <property type="entry name" value="ABC_transporter-like_ATP-bd"/>
</dbReference>
<feature type="transmembrane region" description="Helical" evidence="10">
    <location>
        <begin position="342"/>
        <end position="364"/>
    </location>
</feature>
<dbReference type="GO" id="GO:0140359">
    <property type="term" value="F:ABC-type transporter activity"/>
    <property type="evidence" value="ECO:0007669"/>
    <property type="project" value="InterPro"/>
</dbReference>
<feature type="region of interest" description="Disordered" evidence="9">
    <location>
        <begin position="1"/>
        <end position="24"/>
    </location>
</feature>
<feature type="transmembrane region" description="Helical" evidence="10">
    <location>
        <begin position="59"/>
        <end position="81"/>
    </location>
</feature>
<dbReference type="InterPro" id="IPR013525">
    <property type="entry name" value="ABC2_TM"/>
</dbReference>
<dbReference type="GO" id="GO:0005524">
    <property type="term" value="F:ATP binding"/>
    <property type="evidence" value="ECO:0007669"/>
    <property type="project" value="UniProtKB-KW"/>
</dbReference>
<feature type="transmembrane region" description="Helical" evidence="10">
    <location>
        <begin position="376"/>
        <end position="396"/>
    </location>
</feature>
<dbReference type="GO" id="GO:0016887">
    <property type="term" value="F:ATP hydrolysis activity"/>
    <property type="evidence" value="ECO:0007669"/>
    <property type="project" value="InterPro"/>
</dbReference>
<feature type="transmembrane region" description="Helical" evidence="10">
    <location>
        <begin position="306"/>
        <end position="330"/>
    </location>
</feature>
<dbReference type="EMBL" id="BQFW01000014">
    <property type="protein sequence ID" value="GJJ78114.1"/>
    <property type="molecule type" value="Genomic_DNA"/>
</dbReference>
<dbReference type="Pfam" id="PF12698">
    <property type="entry name" value="ABC2_membrane_3"/>
    <property type="match status" value="1"/>
</dbReference>
<evidence type="ECO:0000256" key="1">
    <source>
        <dbReference type="ARBA" id="ARBA00004141"/>
    </source>
</evidence>
<evidence type="ECO:0000256" key="3">
    <source>
        <dbReference type="ARBA" id="ARBA00022448"/>
    </source>
</evidence>
<dbReference type="CDD" id="cd03263">
    <property type="entry name" value="ABC_subfamily_A"/>
    <property type="match status" value="1"/>
</dbReference>
<evidence type="ECO:0000256" key="2">
    <source>
        <dbReference type="ARBA" id="ARBA00008869"/>
    </source>
</evidence>
<feature type="transmembrane region" description="Helical" evidence="10">
    <location>
        <begin position="263"/>
        <end position="285"/>
    </location>
</feature>
<feature type="domain" description="ABC transporter" evidence="11">
    <location>
        <begin position="546"/>
        <end position="781"/>
    </location>
</feature>
<dbReference type="SUPFAM" id="SSF52540">
    <property type="entry name" value="P-loop containing nucleoside triphosphate hydrolases"/>
    <property type="match status" value="1"/>
</dbReference>
<dbReference type="Pfam" id="PF00005">
    <property type="entry name" value="ABC_tran"/>
    <property type="match status" value="1"/>
</dbReference>
<name>A0A9P3M182_9FUNG</name>
<dbReference type="GO" id="GO:0016020">
    <property type="term" value="C:membrane"/>
    <property type="evidence" value="ECO:0007669"/>
    <property type="project" value="UniProtKB-SubCell"/>
</dbReference>
<dbReference type="SMART" id="SM00382">
    <property type="entry name" value="AAA"/>
    <property type="match status" value="1"/>
</dbReference>
<keyword evidence="13" id="KW-1185">Reference proteome</keyword>
<evidence type="ECO:0000256" key="6">
    <source>
        <dbReference type="ARBA" id="ARBA00022840"/>
    </source>
</evidence>
<comment type="subcellular location">
    <subcellularLocation>
        <location evidence="1">Membrane</location>
        <topology evidence="1">Multi-pass membrane protein</topology>
    </subcellularLocation>
</comment>
<evidence type="ECO:0000256" key="9">
    <source>
        <dbReference type="SAM" id="MobiDB-lite"/>
    </source>
</evidence>
<comment type="caution">
    <text evidence="12">The sequence shown here is derived from an EMBL/GenBank/DDBJ whole genome shotgun (WGS) entry which is preliminary data.</text>
</comment>
<dbReference type="InterPro" id="IPR027417">
    <property type="entry name" value="P-loop_NTPase"/>
</dbReference>
<dbReference type="InterPro" id="IPR026082">
    <property type="entry name" value="ABCA"/>
</dbReference>
<keyword evidence="8 10" id="KW-0472">Membrane</keyword>
<dbReference type="Proteomes" id="UP000827284">
    <property type="component" value="Unassembled WGS sequence"/>
</dbReference>
<dbReference type="PROSITE" id="PS00211">
    <property type="entry name" value="ABC_TRANSPORTER_1"/>
    <property type="match status" value="1"/>
</dbReference>
<evidence type="ECO:0000259" key="11">
    <source>
        <dbReference type="PROSITE" id="PS50893"/>
    </source>
</evidence>
<protein>
    <submittedName>
        <fullName evidence="12">ABC-2 type transport system ATP-binding protein</fullName>
    </submittedName>
</protein>
<organism evidence="12 13">
    <name type="scientific">Entomortierella parvispora</name>
    <dbReference type="NCBI Taxonomy" id="205924"/>
    <lineage>
        <taxon>Eukaryota</taxon>
        <taxon>Fungi</taxon>
        <taxon>Fungi incertae sedis</taxon>
        <taxon>Mucoromycota</taxon>
        <taxon>Mortierellomycotina</taxon>
        <taxon>Mortierellomycetes</taxon>
        <taxon>Mortierellales</taxon>
        <taxon>Mortierellaceae</taxon>
        <taxon>Entomortierella</taxon>
    </lineage>
</organism>
<evidence type="ECO:0000256" key="7">
    <source>
        <dbReference type="ARBA" id="ARBA00022989"/>
    </source>
</evidence>
<keyword evidence="5" id="KW-0547">Nucleotide-binding</keyword>
<dbReference type="GO" id="GO:0005319">
    <property type="term" value="F:lipid transporter activity"/>
    <property type="evidence" value="ECO:0007669"/>
    <property type="project" value="TreeGrafter"/>
</dbReference>
<dbReference type="InterPro" id="IPR003593">
    <property type="entry name" value="AAA+_ATPase"/>
</dbReference>
<keyword evidence="4 10" id="KW-0812">Transmembrane</keyword>
<evidence type="ECO:0000256" key="5">
    <source>
        <dbReference type="ARBA" id="ARBA00022741"/>
    </source>
</evidence>
<evidence type="ECO:0000256" key="10">
    <source>
        <dbReference type="SAM" id="Phobius"/>
    </source>
</evidence>
<evidence type="ECO:0000256" key="4">
    <source>
        <dbReference type="ARBA" id="ARBA00022692"/>
    </source>
</evidence>
<dbReference type="InterPro" id="IPR017871">
    <property type="entry name" value="ABC_transporter-like_CS"/>
</dbReference>
<evidence type="ECO:0000313" key="13">
    <source>
        <dbReference type="Proteomes" id="UP000827284"/>
    </source>
</evidence>
<proteinExistence type="inferred from homology"/>
<evidence type="ECO:0000256" key="8">
    <source>
        <dbReference type="ARBA" id="ARBA00023136"/>
    </source>
</evidence>
<reference evidence="12" key="1">
    <citation type="submission" date="2021-11" db="EMBL/GenBank/DDBJ databases">
        <authorList>
            <person name="Herlambang A."/>
            <person name="Guo Y."/>
            <person name="Takashima Y."/>
            <person name="Nishizawa T."/>
        </authorList>
    </citation>
    <scope>NUCLEOTIDE SEQUENCE</scope>
    <source>
        <strain evidence="12">E1425</strain>
    </source>
</reference>
<sequence length="879" mass="96871">MVTPSPPRNASPLPHNQHTNRDDIQGMDIIQATLKPTKWDHFKALVAHNTMIAARNPSVYIFGAVIPLIMIGVAIGISLGIQSNIPQVVAGEIETRTFNLKETGISGSYVSTPVVYFPVVKSVPALDNLTDSVVQNLQQAYSVFNPDFVDYPSMDAVAAYEHQNAKNMLKNRTLMDYDPQLGFEMDALGPSTSTSGAVDLGFTISQSVNDSIPFMLSQMNQFTQNVDATSGSNGSEAALGLRFLSTLQTFPAQGSENTDIPSLIVPAFLTFAFSFFTTFVASNLVQEKEQGQKAHLQNMGIKPPTYYLARFVIDLLCYLVPVVTSFVLMGATRLQMITSGSWVPYFLVLLVAGFPFITFGYLLSLFFNNQQSVNQVLGIGMSIVVFVPYFFVQFVFDGASLLAILLIGLIAPSFAMERSISAIAVAQTTGSPYTMKDTFDITKPPFCVMILFVVQTFIYLGLIFWIENLIQTRRSPIDFFFRRSAYNDPTKYESHEDKKAETAGIRRQETSVTFDGKFRERDVEVVEETLRLKGSAAAGDQDLDAVRLFGLSKVFHLQSKKRDLVILDDVYLSFKKNECFGYLGPNGAGKTTTIKILTGAEGPTSGKGTIMGLPIAPFHEDLRTMIGICPQFDVLWPKLTVRDHLKLFARIKGVAPQDVEPAVQQMIDEMGLAPLGNKFTKTFSGGNKRRLSLAMAVIGCPKVVFLDEPTTGVDVSIRQAIWNSIRKLKRTSCVILTTHSMEEADALCDRIGIITNGHIQALGTSQRLKNTYGAGYKVVVKTRYNAATFASSDGHVTLALERAVGAGRVTLVQALGASLEYELTRVEGERTTDMLTKLFRLFEQSRDELGIEDYSVSQTTLAQVFIEFAKEQAAPEDMK</sequence>
<reference evidence="12" key="2">
    <citation type="journal article" date="2022" name="Microbiol. Resour. Announc.">
        <title>Whole-Genome Sequence of Entomortierella parvispora E1425, a Mucoromycotan Fungus Associated with Burkholderiaceae-Related Endosymbiotic Bacteria.</title>
        <authorList>
            <person name="Herlambang A."/>
            <person name="Guo Y."/>
            <person name="Takashima Y."/>
            <person name="Narisawa K."/>
            <person name="Ohta H."/>
            <person name="Nishizawa T."/>
        </authorList>
    </citation>
    <scope>NUCLEOTIDE SEQUENCE</scope>
    <source>
        <strain evidence="12">E1425</strain>
    </source>
</reference>
<keyword evidence="6 12" id="KW-0067">ATP-binding</keyword>
<dbReference type="FunFam" id="3.40.50.300:FF:000335">
    <property type="entry name" value="ATP binding cassette subfamily A member 5"/>
    <property type="match status" value="1"/>
</dbReference>
<dbReference type="OrthoDB" id="8061355at2759"/>
<dbReference type="PANTHER" id="PTHR19229">
    <property type="entry name" value="ATP-BINDING CASSETTE TRANSPORTER SUBFAMILY A ABCA"/>
    <property type="match status" value="1"/>
</dbReference>
<feature type="transmembrane region" description="Helical" evidence="10">
    <location>
        <begin position="402"/>
        <end position="425"/>
    </location>
</feature>